<feature type="domain" description="Tudor" evidence="6">
    <location>
        <begin position="382"/>
        <end position="438"/>
    </location>
</feature>
<proteinExistence type="predicted"/>
<dbReference type="InterPro" id="IPR002999">
    <property type="entry name" value="Tudor"/>
</dbReference>
<sequence>MEDTFFKVIIRDALWDVRSEAKRFGTLFQLFIDQRKPTEVFIKYKNAKDAVRARASLAVNENVERVESLKKWDIRPKRPTENKKSDDNASVCSSASAGNVQHRGPVVNGPLTSEPMPLMMGMFNMCTVCRKGGASFQCFVCGTYYCGEICQRNDWPSHIMQCLPRLVRVQSGFVPIEPQFMGFPNVMQSFGSNNFNNNINNGPVQAARNLNVPNQPAGNKENGPNHKQSNNQRPAGTKPSDQLSKKPVEQSKPVSPTKLTPSCSVPTNVLKNLALQRHQEQEPAVLAKVPVAQVTKTEGTISKETSKLAKRVQQKMAVTKQEIRYGAFPREGECVKISYLTGNMLYVYRAGQEANGQPNRYLDFVKRSVLCARDVKEVLQTAPNVNDVVFAPFDGDFYRAIVKSIEGTKVVVFFPDFGNTQTVEWMEMKEIPDKAIQYGMCYTHGVMIDGVPTFSRLVQAFLSELLEMDEFTLVKVRDEKPVKVVDLRHVQELYQLSAKLLEIAKKEQEMEKPAVEKPAVEKPAAEKPAVKETAATVPDPASYVPVTAEDFTEHDLPMGEELHLMIVEASELTISNQISVILNSDNAAFAKVISECERYGNADPNPYHPESDHEAFLLHFDSIWCRAMLAANNDEMQYYLLDLGLIRTLNEKPNCRRYPAGMTRKIFVCECFVENTDALGKIAPTGGNEQLLGRTLKATMSLQEDGGDEAMRLKIHSMD</sequence>
<accession>A0A182RHY5</accession>
<keyword evidence="3" id="KW-0862">Zinc</keyword>
<dbReference type="PROSITE" id="PS50865">
    <property type="entry name" value="ZF_MYND_2"/>
    <property type="match status" value="1"/>
</dbReference>
<dbReference type="STRING" id="62324.A0A182RHY5"/>
<protein>
    <recommendedName>
        <fullName evidence="9">MYND-type domain-containing protein</fullName>
    </recommendedName>
</protein>
<evidence type="ECO:0000256" key="3">
    <source>
        <dbReference type="ARBA" id="ARBA00022833"/>
    </source>
</evidence>
<feature type="compositionally biased region" description="Polar residues" evidence="5">
    <location>
        <begin position="88"/>
        <end position="99"/>
    </location>
</feature>
<dbReference type="EnsemblMetazoa" id="AFUN005847-RA">
    <property type="protein sequence ID" value="AFUN005847-PA"/>
    <property type="gene ID" value="AFUN005847"/>
</dbReference>
<keyword evidence="1" id="KW-0479">Metal-binding</keyword>
<feature type="compositionally biased region" description="Polar residues" evidence="5">
    <location>
        <begin position="225"/>
        <end position="242"/>
    </location>
</feature>
<reference evidence="8" key="1">
    <citation type="submission" date="2020-05" db="UniProtKB">
        <authorList>
            <consortium name="EnsemblMetazoa"/>
        </authorList>
    </citation>
    <scope>IDENTIFICATION</scope>
    <source>
        <strain evidence="8">FUMOZ</strain>
    </source>
</reference>
<dbReference type="GO" id="GO:0008270">
    <property type="term" value="F:zinc ion binding"/>
    <property type="evidence" value="ECO:0007669"/>
    <property type="project" value="UniProtKB-KW"/>
</dbReference>
<dbReference type="AlphaFoldDB" id="A0A182RHY5"/>
<feature type="domain" description="MYND-type" evidence="7">
    <location>
        <begin position="126"/>
        <end position="162"/>
    </location>
</feature>
<dbReference type="SUPFAM" id="SSF63748">
    <property type="entry name" value="Tudor/PWWP/MBT"/>
    <property type="match status" value="1"/>
</dbReference>
<feature type="compositionally biased region" description="Basic and acidic residues" evidence="5">
    <location>
        <begin position="75"/>
        <end position="87"/>
    </location>
</feature>
<feature type="compositionally biased region" description="Basic and acidic residues" evidence="5">
    <location>
        <begin position="512"/>
        <end position="530"/>
    </location>
</feature>
<dbReference type="Pfam" id="PF01753">
    <property type="entry name" value="zf-MYND"/>
    <property type="match status" value="1"/>
</dbReference>
<dbReference type="Pfam" id="PF00567">
    <property type="entry name" value="TUDOR"/>
    <property type="match status" value="1"/>
</dbReference>
<feature type="region of interest" description="Disordered" evidence="5">
    <location>
        <begin position="197"/>
        <end position="265"/>
    </location>
</feature>
<dbReference type="InterPro" id="IPR002893">
    <property type="entry name" value="Znf_MYND"/>
</dbReference>
<feature type="compositionally biased region" description="Polar residues" evidence="5">
    <location>
        <begin position="252"/>
        <end position="265"/>
    </location>
</feature>
<evidence type="ECO:0000256" key="2">
    <source>
        <dbReference type="ARBA" id="ARBA00022771"/>
    </source>
</evidence>
<dbReference type="CDD" id="cd20379">
    <property type="entry name" value="Tudor_dTUD-like"/>
    <property type="match status" value="1"/>
</dbReference>
<dbReference type="VEuPathDB" id="VectorBase:AFUN005847"/>
<evidence type="ECO:0000256" key="4">
    <source>
        <dbReference type="PROSITE-ProRule" id="PRU00134"/>
    </source>
</evidence>
<dbReference type="SUPFAM" id="SSF144232">
    <property type="entry name" value="HIT/MYND zinc finger-like"/>
    <property type="match status" value="1"/>
</dbReference>
<evidence type="ECO:0000313" key="8">
    <source>
        <dbReference type="EnsemblMetazoa" id="AFUN005847-PA"/>
    </source>
</evidence>
<dbReference type="Gene3D" id="2.30.30.140">
    <property type="match status" value="1"/>
</dbReference>
<name>A0A182RHY5_ANOFN</name>
<dbReference type="Gene3D" id="6.10.140.2220">
    <property type="match status" value="1"/>
</dbReference>
<evidence type="ECO:0000256" key="1">
    <source>
        <dbReference type="ARBA" id="ARBA00022723"/>
    </source>
</evidence>
<dbReference type="PROSITE" id="PS50304">
    <property type="entry name" value="TUDOR"/>
    <property type="match status" value="1"/>
</dbReference>
<evidence type="ECO:0000256" key="5">
    <source>
        <dbReference type="SAM" id="MobiDB-lite"/>
    </source>
</evidence>
<feature type="region of interest" description="Disordered" evidence="5">
    <location>
        <begin position="75"/>
        <end position="109"/>
    </location>
</feature>
<feature type="region of interest" description="Disordered" evidence="5">
    <location>
        <begin position="512"/>
        <end position="534"/>
    </location>
</feature>
<evidence type="ECO:0000259" key="6">
    <source>
        <dbReference type="PROSITE" id="PS50304"/>
    </source>
</evidence>
<evidence type="ECO:0008006" key="9">
    <source>
        <dbReference type="Google" id="ProtNLM"/>
    </source>
</evidence>
<organism evidence="8">
    <name type="scientific">Anopheles funestus</name>
    <name type="common">African malaria mosquito</name>
    <dbReference type="NCBI Taxonomy" id="62324"/>
    <lineage>
        <taxon>Eukaryota</taxon>
        <taxon>Metazoa</taxon>
        <taxon>Ecdysozoa</taxon>
        <taxon>Arthropoda</taxon>
        <taxon>Hexapoda</taxon>
        <taxon>Insecta</taxon>
        <taxon>Pterygota</taxon>
        <taxon>Neoptera</taxon>
        <taxon>Endopterygota</taxon>
        <taxon>Diptera</taxon>
        <taxon>Nematocera</taxon>
        <taxon>Culicoidea</taxon>
        <taxon>Culicidae</taxon>
        <taxon>Anophelinae</taxon>
        <taxon>Anopheles</taxon>
    </lineage>
</organism>
<dbReference type="VEuPathDB" id="VectorBase:AFUN2_004218"/>
<dbReference type="SMART" id="SM00333">
    <property type="entry name" value="TUDOR"/>
    <property type="match status" value="1"/>
</dbReference>
<evidence type="ECO:0000259" key="7">
    <source>
        <dbReference type="PROSITE" id="PS50865"/>
    </source>
</evidence>
<keyword evidence="2 4" id="KW-0863">Zinc-finger</keyword>